<dbReference type="InterPro" id="IPR036116">
    <property type="entry name" value="FN3_sf"/>
</dbReference>
<evidence type="ECO:0000259" key="1">
    <source>
        <dbReference type="PROSITE" id="PS50853"/>
    </source>
</evidence>
<dbReference type="STRING" id="1423738.FC84_GL001588"/>
<dbReference type="RefSeq" id="WP_057755651.1">
    <property type="nucleotide sequence ID" value="NZ_AYYK01000004.1"/>
</dbReference>
<dbReference type="OrthoDB" id="2327925at2"/>
<dbReference type="Proteomes" id="UP000051813">
    <property type="component" value="Unassembled WGS sequence"/>
</dbReference>
<accession>A0A0R2BNE5</accession>
<dbReference type="InterPro" id="IPR008964">
    <property type="entry name" value="Invasin/intimin_cell_adhesion"/>
</dbReference>
<dbReference type="Pfam" id="PF02368">
    <property type="entry name" value="Big_2"/>
    <property type="match status" value="1"/>
</dbReference>
<gene>
    <name evidence="2" type="ORF">FC84_GL001588</name>
</gene>
<dbReference type="InterPro" id="IPR003961">
    <property type="entry name" value="FN3_dom"/>
</dbReference>
<dbReference type="SUPFAM" id="SSF49265">
    <property type="entry name" value="Fibronectin type III"/>
    <property type="match status" value="1"/>
</dbReference>
<dbReference type="Gene3D" id="2.60.40.10">
    <property type="entry name" value="Immunoglobulins"/>
    <property type="match status" value="1"/>
</dbReference>
<dbReference type="InterPro" id="IPR013783">
    <property type="entry name" value="Ig-like_fold"/>
</dbReference>
<dbReference type="PROSITE" id="PS50853">
    <property type="entry name" value="FN3"/>
    <property type="match status" value="1"/>
</dbReference>
<dbReference type="PATRIC" id="fig|1423738.3.peg.1606"/>
<sequence length="161" mass="16884">MIYYIYQNDVKVKEVTNVKTVTITGLTANKTYTFAVSAWNGKTESAKSNVVTVTTATVPATTITIRIVDDMEIGQSVKATVTLTPANTTDNVTWTSSDSTIATVGTDGTVKALKTGPVTITAKTTSGKTATAAITVYEAMVTVTDLTSSNITASGVSLTWK</sequence>
<dbReference type="SMART" id="SM00635">
    <property type="entry name" value="BID_2"/>
    <property type="match status" value="1"/>
</dbReference>
<dbReference type="Gene3D" id="2.60.40.1080">
    <property type="match status" value="1"/>
</dbReference>
<proteinExistence type="predicted"/>
<dbReference type="EMBL" id="AYYK01000004">
    <property type="protein sequence ID" value="KRM79412.1"/>
    <property type="molecule type" value="Genomic_DNA"/>
</dbReference>
<keyword evidence="3" id="KW-1185">Reference proteome</keyword>
<organism evidence="2 3">
    <name type="scientific">Lapidilactobacillus dextrinicus DSM 20335</name>
    <dbReference type="NCBI Taxonomy" id="1423738"/>
    <lineage>
        <taxon>Bacteria</taxon>
        <taxon>Bacillati</taxon>
        <taxon>Bacillota</taxon>
        <taxon>Bacilli</taxon>
        <taxon>Lactobacillales</taxon>
        <taxon>Lactobacillaceae</taxon>
        <taxon>Lapidilactobacillus</taxon>
    </lineage>
</organism>
<comment type="caution">
    <text evidence="2">The sequence shown here is derived from an EMBL/GenBank/DDBJ whole genome shotgun (WGS) entry which is preliminary data.</text>
</comment>
<protein>
    <recommendedName>
        <fullName evidence="1">Fibronectin type-III domain-containing protein</fullName>
    </recommendedName>
</protein>
<reference evidence="2 3" key="1">
    <citation type="journal article" date="2015" name="Genome Announc.">
        <title>Expanding the biotechnology potential of lactobacilli through comparative genomics of 213 strains and associated genera.</title>
        <authorList>
            <person name="Sun Z."/>
            <person name="Harris H.M."/>
            <person name="McCann A."/>
            <person name="Guo C."/>
            <person name="Argimon S."/>
            <person name="Zhang W."/>
            <person name="Yang X."/>
            <person name="Jeffery I.B."/>
            <person name="Cooney J.C."/>
            <person name="Kagawa T.F."/>
            <person name="Liu W."/>
            <person name="Song Y."/>
            <person name="Salvetti E."/>
            <person name="Wrobel A."/>
            <person name="Rasinkangas P."/>
            <person name="Parkhill J."/>
            <person name="Rea M.C."/>
            <person name="O'Sullivan O."/>
            <person name="Ritari J."/>
            <person name="Douillard F.P."/>
            <person name="Paul Ross R."/>
            <person name="Yang R."/>
            <person name="Briner A.E."/>
            <person name="Felis G.E."/>
            <person name="de Vos W.M."/>
            <person name="Barrangou R."/>
            <person name="Klaenhammer T.R."/>
            <person name="Caufield P.W."/>
            <person name="Cui Y."/>
            <person name="Zhang H."/>
            <person name="O'Toole P.W."/>
        </authorList>
    </citation>
    <scope>NUCLEOTIDE SEQUENCE [LARGE SCALE GENOMIC DNA]</scope>
    <source>
        <strain evidence="2 3">DSM 20335</strain>
    </source>
</reference>
<evidence type="ECO:0000313" key="3">
    <source>
        <dbReference type="Proteomes" id="UP000051813"/>
    </source>
</evidence>
<evidence type="ECO:0000313" key="2">
    <source>
        <dbReference type="EMBL" id="KRM79412.1"/>
    </source>
</evidence>
<name>A0A0R2BNE5_9LACO</name>
<dbReference type="AlphaFoldDB" id="A0A0R2BNE5"/>
<dbReference type="InterPro" id="IPR003343">
    <property type="entry name" value="Big_2"/>
</dbReference>
<feature type="domain" description="Fibronectin type-III" evidence="1">
    <location>
        <begin position="1"/>
        <end position="60"/>
    </location>
</feature>
<dbReference type="SUPFAM" id="SSF49373">
    <property type="entry name" value="Invasin/intimin cell-adhesion fragments"/>
    <property type="match status" value="1"/>
</dbReference>